<gene>
    <name evidence="1" type="ORF">DSO57_1000936</name>
</gene>
<dbReference type="Proteomes" id="UP001165960">
    <property type="component" value="Unassembled WGS sequence"/>
</dbReference>
<organism evidence="1 2">
    <name type="scientific">Entomophthora muscae</name>
    <dbReference type="NCBI Taxonomy" id="34485"/>
    <lineage>
        <taxon>Eukaryota</taxon>
        <taxon>Fungi</taxon>
        <taxon>Fungi incertae sedis</taxon>
        <taxon>Zoopagomycota</taxon>
        <taxon>Entomophthoromycotina</taxon>
        <taxon>Entomophthoromycetes</taxon>
        <taxon>Entomophthorales</taxon>
        <taxon>Entomophthoraceae</taxon>
        <taxon>Entomophthora</taxon>
    </lineage>
</organism>
<comment type="caution">
    <text evidence="1">The sequence shown here is derived from an EMBL/GenBank/DDBJ whole genome shotgun (WGS) entry which is preliminary data.</text>
</comment>
<dbReference type="EMBL" id="QTSX02002842">
    <property type="protein sequence ID" value="KAJ9074997.1"/>
    <property type="molecule type" value="Genomic_DNA"/>
</dbReference>
<reference evidence="1" key="1">
    <citation type="submission" date="2022-04" db="EMBL/GenBank/DDBJ databases">
        <title>Genome of the entomopathogenic fungus Entomophthora muscae.</title>
        <authorList>
            <person name="Elya C."/>
            <person name="Lovett B.R."/>
            <person name="Lee E."/>
            <person name="Macias A.M."/>
            <person name="Hajek A.E."/>
            <person name="De Bivort B.L."/>
            <person name="Kasson M.T."/>
            <person name="De Fine Licht H.H."/>
            <person name="Stajich J.E."/>
        </authorList>
    </citation>
    <scope>NUCLEOTIDE SEQUENCE</scope>
    <source>
        <strain evidence="1">Berkeley</strain>
    </source>
</reference>
<protein>
    <submittedName>
        <fullName evidence="1">Uncharacterized protein</fullName>
    </submittedName>
</protein>
<accession>A0ACC2TKJ1</accession>
<evidence type="ECO:0000313" key="1">
    <source>
        <dbReference type="EMBL" id="KAJ9074997.1"/>
    </source>
</evidence>
<name>A0ACC2TKJ1_9FUNG</name>
<sequence>MPEQLVAPKIARPVEAACTKAAKEGIINEFMRKVLAPYVATAPMLTLKMLTVAMFTLLMSTL</sequence>
<keyword evidence="2" id="KW-1185">Reference proteome</keyword>
<evidence type="ECO:0000313" key="2">
    <source>
        <dbReference type="Proteomes" id="UP001165960"/>
    </source>
</evidence>
<proteinExistence type="predicted"/>